<keyword evidence="3" id="KW-0347">Helicase</keyword>
<evidence type="ECO:0000256" key="3">
    <source>
        <dbReference type="ARBA" id="ARBA00022806"/>
    </source>
</evidence>
<evidence type="ECO:0000256" key="2">
    <source>
        <dbReference type="ARBA" id="ARBA00022801"/>
    </source>
</evidence>
<dbReference type="SUPFAM" id="SSF52540">
    <property type="entry name" value="P-loop containing nucleoside triphosphate hydrolases"/>
    <property type="match status" value="1"/>
</dbReference>
<organism evidence="5 6">
    <name type="scientific">Dibothriocephalus latus</name>
    <name type="common">Fish tapeworm</name>
    <name type="synonym">Diphyllobothrium latum</name>
    <dbReference type="NCBI Taxonomy" id="60516"/>
    <lineage>
        <taxon>Eukaryota</taxon>
        <taxon>Metazoa</taxon>
        <taxon>Spiralia</taxon>
        <taxon>Lophotrochozoa</taxon>
        <taxon>Platyhelminthes</taxon>
        <taxon>Cestoda</taxon>
        <taxon>Eucestoda</taxon>
        <taxon>Diphyllobothriidea</taxon>
        <taxon>Diphyllobothriidae</taxon>
        <taxon>Dibothriocephalus</taxon>
    </lineage>
</organism>
<keyword evidence="1" id="KW-0547">Nucleotide-binding</keyword>
<keyword evidence="6" id="KW-1185">Reference proteome</keyword>
<dbReference type="AlphaFoldDB" id="A0A3P7L7F9"/>
<dbReference type="GO" id="GO:0005524">
    <property type="term" value="F:ATP binding"/>
    <property type="evidence" value="ECO:0007669"/>
    <property type="project" value="UniProtKB-KW"/>
</dbReference>
<dbReference type="Proteomes" id="UP000281553">
    <property type="component" value="Unassembled WGS sequence"/>
</dbReference>
<name>A0A3P7L7F9_DIBLA</name>
<reference evidence="5 6" key="1">
    <citation type="submission" date="2018-11" db="EMBL/GenBank/DDBJ databases">
        <authorList>
            <consortium name="Pathogen Informatics"/>
        </authorList>
    </citation>
    <scope>NUCLEOTIDE SEQUENCE [LARGE SCALE GENOMIC DNA]</scope>
</reference>
<protein>
    <recommendedName>
        <fullName evidence="7">Helicase ATP-binding domain-containing protein</fullName>
    </recommendedName>
</protein>
<dbReference type="EMBL" id="UYRU01053997">
    <property type="protein sequence ID" value="VDN12474.1"/>
    <property type="molecule type" value="Genomic_DNA"/>
</dbReference>
<evidence type="ECO:0000313" key="6">
    <source>
        <dbReference type="Proteomes" id="UP000281553"/>
    </source>
</evidence>
<dbReference type="PANTHER" id="PTHR18934">
    <property type="entry name" value="ATP-DEPENDENT RNA HELICASE"/>
    <property type="match status" value="1"/>
</dbReference>
<accession>A0A3P7L7F9</accession>
<dbReference type="GO" id="GO:0016787">
    <property type="term" value="F:hydrolase activity"/>
    <property type="evidence" value="ECO:0007669"/>
    <property type="project" value="UniProtKB-KW"/>
</dbReference>
<dbReference type="Gene3D" id="3.40.50.300">
    <property type="entry name" value="P-loop containing nucleotide triphosphate hydrolases"/>
    <property type="match status" value="1"/>
</dbReference>
<evidence type="ECO:0000313" key="5">
    <source>
        <dbReference type="EMBL" id="VDN12474.1"/>
    </source>
</evidence>
<dbReference type="GO" id="GO:0003723">
    <property type="term" value="F:RNA binding"/>
    <property type="evidence" value="ECO:0007669"/>
    <property type="project" value="TreeGrafter"/>
</dbReference>
<evidence type="ECO:0008006" key="7">
    <source>
        <dbReference type="Google" id="ProtNLM"/>
    </source>
</evidence>
<keyword evidence="4" id="KW-0067">ATP-binding</keyword>
<dbReference type="OrthoDB" id="10253254at2759"/>
<evidence type="ECO:0000256" key="4">
    <source>
        <dbReference type="ARBA" id="ARBA00022840"/>
    </source>
</evidence>
<keyword evidence="2" id="KW-0378">Hydrolase</keyword>
<sequence length="172" mass="19305">MALPPKRLKFLKPGEENLAYTEEVDEIPDAVDVTALSAGYDFDRHRENLPTFLVTGETGSGKSTQLPQYVYEAGWLADRHSDGPYIAITQPRRVAALTLAARIAEEKNWRLGQEVGYLIRFEVSFIYPFPRSHHRVLECALGILPDTTVDTQLLAEIKCNVDTSVLSINFLI</sequence>
<evidence type="ECO:0000256" key="1">
    <source>
        <dbReference type="ARBA" id="ARBA00022741"/>
    </source>
</evidence>
<dbReference type="InterPro" id="IPR027417">
    <property type="entry name" value="P-loop_NTPase"/>
</dbReference>
<dbReference type="PANTHER" id="PTHR18934:SF99">
    <property type="entry name" value="ATP-DEPENDENT RNA HELICASE DHX37-RELATED"/>
    <property type="match status" value="1"/>
</dbReference>
<gene>
    <name evidence="5" type="ORF">DILT_LOCUS8305</name>
</gene>
<dbReference type="GO" id="GO:0004386">
    <property type="term" value="F:helicase activity"/>
    <property type="evidence" value="ECO:0007669"/>
    <property type="project" value="UniProtKB-KW"/>
</dbReference>
<proteinExistence type="predicted"/>
<dbReference type="CDD" id="cd17917">
    <property type="entry name" value="DEXHc_RHA-like"/>
    <property type="match status" value="1"/>
</dbReference>